<dbReference type="AlphaFoldDB" id="A0A176W0J1"/>
<evidence type="ECO:0000313" key="5">
    <source>
        <dbReference type="Proteomes" id="UP000077202"/>
    </source>
</evidence>
<evidence type="ECO:0000259" key="2">
    <source>
        <dbReference type="Pfam" id="PF18578"/>
    </source>
</evidence>
<feature type="compositionally biased region" description="Polar residues" evidence="1">
    <location>
        <begin position="114"/>
        <end position="132"/>
    </location>
</feature>
<reference evidence="4" key="1">
    <citation type="submission" date="2016-03" db="EMBL/GenBank/DDBJ databases">
        <title>Mechanisms controlling the formation of the plant cell surface in tip-growing cells are functionally conserved among land plants.</title>
        <authorList>
            <person name="Honkanen S."/>
            <person name="Jones V.A."/>
            <person name="Morieri G."/>
            <person name="Champion C."/>
            <person name="Hetherington A.J."/>
            <person name="Kelly S."/>
            <person name="Saint-Marcoux D."/>
            <person name="Proust H."/>
            <person name="Prescott H."/>
            <person name="Dolan L."/>
        </authorList>
    </citation>
    <scope>NUCLEOTIDE SEQUENCE [LARGE SCALE GENOMIC DNA]</scope>
    <source>
        <tissue evidence="4">Whole gametophyte</tissue>
    </source>
</reference>
<name>A0A176W0J1_MARPO</name>
<dbReference type="InterPro" id="IPR041358">
    <property type="entry name" value="Raf1_N"/>
</dbReference>
<protein>
    <submittedName>
        <fullName evidence="4">Uncharacterized protein</fullName>
    </submittedName>
</protein>
<organism evidence="4 5">
    <name type="scientific">Marchantia polymorpha subsp. ruderalis</name>
    <dbReference type="NCBI Taxonomy" id="1480154"/>
    <lineage>
        <taxon>Eukaryota</taxon>
        <taxon>Viridiplantae</taxon>
        <taxon>Streptophyta</taxon>
        <taxon>Embryophyta</taxon>
        <taxon>Marchantiophyta</taxon>
        <taxon>Marchantiopsida</taxon>
        <taxon>Marchantiidae</taxon>
        <taxon>Marchantiales</taxon>
        <taxon>Marchantiaceae</taxon>
        <taxon>Marchantia</taxon>
    </lineage>
</organism>
<sequence>MEAGLLMSSCHERTYQLVTSSSQLGRHSRATSEASCSSSCVQLSCSSQISGRSSSSRLAGQRVGKQGRYAPSALNVRCKEYQFNQFKLPNQSKPSDAMKKPATGGAGGRVNRLPGNNSSPQGTWDNRKQQVSPPGLGQFRPPPSSYVPDAKESEDDRIYNQTRKAALFEMLSSGMGSWQERAVYVKEVQQLGVTSEELYEFSFVGVVKQTAMVVALQVYDSVVQSGASAETLEWYDEERVETLYALRTLSAGQRKTAAEFVAKNSLNVEEAQELAKAIKDHERRPQGREVRHNDTS</sequence>
<dbReference type="InterPro" id="IPR040781">
    <property type="entry name" value="Raf1_HTH"/>
</dbReference>
<dbReference type="Pfam" id="PF18579">
    <property type="entry name" value="Raf1_HTH"/>
    <property type="match status" value="1"/>
</dbReference>
<proteinExistence type="predicted"/>
<dbReference type="InterPro" id="IPR037494">
    <property type="entry name" value="RAF1"/>
</dbReference>
<evidence type="ECO:0000256" key="1">
    <source>
        <dbReference type="SAM" id="MobiDB-lite"/>
    </source>
</evidence>
<keyword evidence="5" id="KW-1185">Reference proteome</keyword>
<feature type="region of interest" description="Disordered" evidence="1">
    <location>
        <begin position="85"/>
        <end position="156"/>
    </location>
</feature>
<dbReference type="PANTHER" id="PTHR35299">
    <property type="entry name" value="RUBISCO ACCUMULATION FACTOR 1"/>
    <property type="match status" value="1"/>
</dbReference>
<feature type="compositionally biased region" description="Polar residues" evidence="1">
    <location>
        <begin position="85"/>
        <end position="94"/>
    </location>
</feature>
<feature type="domain" description="Rubisco accumulation factor 1 helix turn helix" evidence="3">
    <location>
        <begin position="165"/>
        <end position="222"/>
    </location>
</feature>
<dbReference type="Proteomes" id="UP000077202">
    <property type="component" value="Unassembled WGS sequence"/>
</dbReference>
<evidence type="ECO:0000313" key="4">
    <source>
        <dbReference type="EMBL" id="OAE26133.1"/>
    </source>
</evidence>
<evidence type="ECO:0000259" key="3">
    <source>
        <dbReference type="Pfam" id="PF18579"/>
    </source>
</evidence>
<accession>A0A176W0J1</accession>
<dbReference type="Pfam" id="PF18578">
    <property type="entry name" value="Raf1_N"/>
    <property type="match status" value="1"/>
</dbReference>
<comment type="caution">
    <text evidence="4">The sequence shown here is derived from an EMBL/GenBank/DDBJ whole genome shotgun (WGS) entry which is preliminary data.</text>
</comment>
<dbReference type="EMBL" id="LVLJ01002250">
    <property type="protein sequence ID" value="OAE26133.1"/>
    <property type="molecule type" value="Genomic_DNA"/>
</dbReference>
<dbReference type="PANTHER" id="PTHR35299:SF6">
    <property type="entry name" value="RUBISCO ACCUMULATION FACTOR 1"/>
    <property type="match status" value="1"/>
</dbReference>
<feature type="domain" description="Rubisco accumulation factor 1 alpha-helical" evidence="2">
    <location>
        <begin position="235"/>
        <end position="288"/>
    </location>
</feature>
<gene>
    <name evidence="4" type="ORF">AXG93_1955s1000</name>
</gene>